<evidence type="ECO:0000256" key="1">
    <source>
        <dbReference type="SAM" id="Phobius"/>
    </source>
</evidence>
<dbReference type="Proteomes" id="UP000295106">
    <property type="component" value="Unassembled WGS sequence"/>
</dbReference>
<protein>
    <submittedName>
        <fullName evidence="2">Putative membrane protein</fullName>
    </submittedName>
</protein>
<evidence type="ECO:0000313" key="2">
    <source>
        <dbReference type="EMBL" id="TCO97716.1"/>
    </source>
</evidence>
<name>A0A4R2M0Y3_RUBGE</name>
<keyword evidence="1" id="KW-0472">Membrane</keyword>
<dbReference type="InterPro" id="IPR007165">
    <property type="entry name" value="Phage_holin_4_2"/>
</dbReference>
<feature type="transmembrane region" description="Helical" evidence="1">
    <location>
        <begin position="57"/>
        <end position="78"/>
    </location>
</feature>
<dbReference type="PANTHER" id="PTHR37309">
    <property type="entry name" value="SLR0284 PROTEIN"/>
    <property type="match status" value="1"/>
</dbReference>
<dbReference type="AlphaFoldDB" id="A0A4R2M0Y3"/>
<dbReference type="RefSeq" id="WP_132649598.1">
    <property type="nucleotide sequence ID" value="NZ_CP181386.1"/>
</dbReference>
<feature type="transmembrane region" description="Helical" evidence="1">
    <location>
        <begin position="84"/>
        <end position="106"/>
    </location>
</feature>
<gene>
    <name evidence="2" type="ORF">EV684_12027</name>
</gene>
<sequence length="119" mass="12550">MKILARWFLLAAALLLVANLYPGVTVQSFGTALIAALVLGLLNTLVRPLLVLLTLPVTLLTLGLFLFVINALMFWAAASVLDGFRVAGFGAALIGSVIYSLCGMVIDAAVEQMFGRTAP</sequence>
<proteinExistence type="predicted"/>
<accession>A0A4R2M0Y3</accession>
<organism evidence="2 3">
    <name type="scientific">Rubrivivax gelatinosus</name>
    <name type="common">Rhodocyclus gelatinosus</name>
    <name type="synonym">Rhodopseudomonas gelatinosa</name>
    <dbReference type="NCBI Taxonomy" id="28068"/>
    <lineage>
        <taxon>Bacteria</taxon>
        <taxon>Pseudomonadati</taxon>
        <taxon>Pseudomonadota</taxon>
        <taxon>Betaproteobacteria</taxon>
        <taxon>Burkholderiales</taxon>
        <taxon>Sphaerotilaceae</taxon>
        <taxon>Rubrivivax</taxon>
    </lineage>
</organism>
<reference evidence="2 3" key="1">
    <citation type="submission" date="2019-03" db="EMBL/GenBank/DDBJ databases">
        <title>Genomic Encyclopedia of Type Strains, Phase IV (KMG-IV): sequencing the most valuable type-strain genomes for metagenomic binning, comparative biology and taxonomic classification.</title>
        <authorList>
            <person name="Goeker M."/>
        </authorList>
    </citation>
    <scope>NUCLEOTIDE SEQUENCE [LARGE SCALE GENOMIC DNA]</scope>
    <source>
        <strain evidence="2 3">DSM 1709</strain>
    </source>
</reference>
<dbReference type="PANTHER" id="PTHR37309:SF1">
    <property type="entry name" value="SLR0284 PROTEIN"/>
    <property type="match status" value="1"/>
</dbReference>
<dbReference type="EMBL" id="SLXD01000020">
    <property type="protein sequence ID" value="TCO97716.1"/>
    <property type="molecule type" value="Genomic_DNA"/>
</dbReference>
<keyword evidence="1" id="KW-0812">Transmembrane</keyword>
<evidence type="ECO:0000313" key="3">
    <source>
        <dbReference type="Proteomes" id="UP000295106"/>
    </source>
</evidence>
<keyword evidence="1" id="KW-1133">Transmembrane helix</keyword>
<dbReference type="GeneID" id="99682965"/>
<feature type="transmembrane region" description="Helical" evidence="1">
    <location>
        <begin position="32"/>
        <end position="50"/>
    </location>
</feature>
<dbReference type="OrthoDB" id="9797048at2"/>
<dbReference type="Pfam" id="PF04020">
    <property type="entry name" value="Phage_holin_4_2"/>
    <property type="match status" value="1"/>
</dbReference>
<comment type="caution">
    <text evidence="2">The sequence shown here is derived from an EMBL/GenBank/DDBJ whole genome shotgun (WGS) entry which is preliminary data.</text>
</comment>